<evidence type="ECO:0000313" key="3">
    <source>
        <dbReference type="Proteomes" id="UP000054321"/>
    </source>
</evidence>
<dbReference type="AlphaFoldDB" id="A0A0C3CU50"/>
<organism evidence="2 3">
    <name type="scientific">Oidiodendron maius (strain Zn)</name>
    <dbReference type="NCBI Taxonomy" id="913774"/>
    <lineage>
        <taxon>Eukaryota</taxon>
        <taxon>Fungi</taxon>
        <taxon>Dikarya</taxon>
        <taxon>Ascomycota</taxon>
        <taxon>Pezizomycotina</taxon>
        <taxon>Leotiomycetes</taxon>
        <taxon>Leotiomycetes incertae sedis</taxon>
        <taxon>Myxotrichaceae</taxon>
        <taxon>Oidiodendron</taxon>
    </lineage>
</organism>
<reference evidence="3" key="2">
    <citation type="submission" date="2015-01" db="EMBL/GenBank/DDBJ databases">
        <title>Evolutionary Origins and Diversification of the Mycorrhizal Mutualists.</title>
        <authorList>
            <consortium name="DOE Joint Genome Institute"/>
            <consortium name="Mycorrhizal Genomics Consortium"/>
            <person name="Kohler A."/>
            <person name="Kuo A."/>
            <person name="Nagy L.G."/>
            <person name="Floudas D."/>
            <person name="Copeland A."/>
            <person name="Barry K.W."/>
            <person name="Cichocki N."/>
            <person name="Veneault-Fourrey C."/>
            <person name="LaButti K."/>
            <person name="Lindquist E.A."/>
            <person name="Lipzen A."/>
            <person name="Lundell T."/>
            <person name="Morin E."/>
            <person name="Murat C."/>
            <person name="Riley R."/>
            <person name="Ohm R."/>
            <person name="Sun H."/>
            <person name="Tunlid A."/>
            <person name="Henrissat B."/>
            <person name="Grigoriev I.V."/>
            <person name="Hibbett D.S."/>
            <person name="Martin F."/>
        </authorList>
    </citation>
    <scope>NUCLEOTIDE SEQUENCE [LARGE SCALE GENOMIC DNA]</scope>
    <source>
        <strain evidence="3">Zn</strain>
    </source>
</reference>
<proteinExistence type="predicted"/>
<protein>
    <submittedName>
        <fullName evidence="2">Uncharacterized protein</fullName>
    </submittedName>
</protein>
<dbReference type="Proteomes" id="UP000054321">
    <property type="component" value="Unassembled WGS sequence"/>
</dbReference>
<reference evidence="2 3" key="1">
    <citation type="submission" date="2014-04" db="EMBL/GenBank/DDBJ databases">
        <authorList>
            <consortium name="DOE Joint Genome Institute"/>
            <person name="Kuo A."/>
            <person name="Martino E."/>
            <person name="Perotto S."/>
            <person name="Kohler A."/>
            <person name="Nagy L.G."/>
            <person name="Floudas D."/>
            <person name="Copeland A."/>
            <person name="Barry K.W."/>
            <person name="Cichocki N."/>
            <person name="Veneault-Fourrey C."/>
            <person name="LaButti K."/>
            <person name="Lindquist E.A."/>
            <person name="Lipzen A."/>
            <person name="Lundell T."/>
            <person name="Morin E."/>
            <person name="Murat C."/>
            <person name="Sun H."/>
            <person name="Tunlid A."/>
            <person name="Henrissat B."/>
            <person name="Grigoriev I.V."/>
            <person name="Hibbett D.S."/>
            <person name="Martin F."/>
            <person name="Nordberg H.P."/>
            <person name="Cantor M.N."/>
            <person name="Hua S.X."/>
        </authorList>
    </citation>
    <scope>NUCLEOTIDE SEQUENCE [LARGE SCALE GENOMIC DNA]</scope>
    <source>
        <strain evidence="2 3">Zn</strain>
    </source>
</reference>
<dbReference type="EMBL" id="KN832874">
    <property type="protein sequence ID" value="KIN02534.1"/>
    <property type="molecule type" value="Genomic_DNA"/>
</dbReference>
<evidence type="ECO:0000256" key="1">
    <source>
        <dbReference type="SAM" id="MobiDB-lite"/>
    </source>
</evidence>
<dbReference type="InParanoid" id="A0A0C3CU50"/>
<feature type="region of interest" description="Disordered" evidence="1">
    <location>
        <begin position="1"/>
        <end position="47"/>
    </location>
</feature>
<feature type="compositionally biased region" description="Low complexity" evidence="1">
    <location>
        <begin position="19"/>
        <end position="35"/>
    </location>
</feature>
<keyword evidence="3" id="KW-1185">Reference proteome</keyword>
<gene>
    <name evidence="2" type="ORF">OIDMADRAFT_27051</name>
</gene>
<feature type="compositionally biased region" description="Basic and acidic residues" evidence="1">
    <location>
        <begin position="135"/>
        <end position="146"/>
    </location>
</feature>
<name>A0A0C3CU50_OIDMZ</name>
<dbReference type="HOGENOM" id="CLU_1482417_0_0_1"/>
<feature type="compositionally biased region" description="Basic and acidic residues" evidence="1">
    <location>
        <begin position="164"/>
        <end position="174"/>
    </location>
</feature>
<feature type="region of interest" description="Disordered" evidence="1">
    <location>
        <begin position="135"/>
        <end position="182"/>
    </location>
</feature>
<sequence>MEMNVGTTEIAMPAPQGEPQTSNSQAQAPQPAPANLNGPGQHLFKQPGLKKTQSDLCIAGTGNAAKSIVLDQSCIENVFACKDLASTIEYLKNVESPACLEEVRKERTEKKTIRRVFIEYMRERTRIRIARKEAAEKAEREARLNEADGSIEGNENGASVMENNGEKADKEKSTTQDGGSIH</sequence>
<accession>A0A0C3CU50</accession>
<evidence type="ECO:0000313" key="2">
    <source>
        <dbReference type="EMBL" id="KIN02534.1"/>
    </source>
</evidence>